<dbReference type="Gene3D" id="2.70.50.70">
    <property type="match status" value="1"/>
</dbReference>
<keyword evidence="3" id="KW-1185">Reference proteome</keyword>
<comment type="caution">
    <text evidence="2">The sequence shown here is derived from an EMBL/GenBank/DDBJ whole genome shotgun (WGS) entry which is preliminary data.</text>
</comment>
<name>A0A9W9QBQ1_9EURO</name>
<evidence type="ECO:0000256" key="1">
    <source>
        <dbReference type="SAM" id="SignalP"/>
    </source>
</evidence>
<sequence length="288" mass="31158">MLVQYFLLLETIVLRAVSGHLIVSSPEPYSNKTLNNSPLAADGSDFPCKLRTDAFLAPSTETIYKIGVKNTMRFIGSSTHGGGSCQLSLTEDLAPSKESKWKVIKSYEGGCPANVGGNLAGGPDADNNLQLDFVIPENIHSGRYTLAWTWFNRIGNREMYMNCAPITVTSGSSPQSYKSMQDQTASFPPMFIANINGCITKEGVDIRFPRPGSIIEHNGQPNNLLQEVEPPCTGTPTFTALAAIESNILDAARSDLGETISSSTSSALPRIQSPACSCRALRRNSDYR</sequence>
<dbReference type="EMBL" id="JAPZBO010000001">
    <property type="protein sequence ID" value="KAJ5330490.1"/>
    <property type="molecule type" value="Genomic_DNA"/>
</dbReference>
<proteinExistence type="predicted"/>
<accession>A0A9W9QBQ1</accession>
<feature type="chain" id="PRO_5040832156" evidence="1">
    <location>
        <begin position="20"/>
        <end position="288"/>
    </location>
</feature>
<feature type="signal peptide" evidence="1">
    <location>
        <begin position="1"/>
        <end position="19"/>
    </location>
</feature>
<keyword evidence="1" id="KW-0732">Signal</keyword>
<dbReference type="Proteomes" id="UP001147746">
    <property type="component" value="Unassembled WGS sequence"/>
</dbReference>
<reference evidence="2" key="1">
    <citation type="submission" date="2022-12" db="EMBL/GenBank/DDBJ databases">
        <authorList>
            <person name="Petersen C."/>
        </authorList>
    </citation>
    <scope>NUCLEOTIDE SEQUENCE</scope>
    <source>
        <strain evidence="2">IBT 21472</strain>
    </source>
</reference>
<gene>
    <name evidence="2" type="ORF">N7476_000273</name>
</gene>
<evidence type="ECO:0000313" key="2">
    <source>
        <dbReference type="EMBL" id="KAJ5330490.1"/>
    </source>
</evidence>
<reference evidence="2" key="2">
    <citation type="journal article" date="2023" name="IMA Fungus">
        <title>Comparative genomic study of the Penicillium genus elucidates a diverse pangenome and 15 lateral gene transfer events.</title>
        <authorList>
            <person name="Petersen C."/>
            <person name="Sorensen T."/>
            <person name="Nielsen M.R."/>
            <person name="Sondergaard T.E."/>
            <person name="Sorensen J.L."/>
            <person name="Fitzpatrick D.A."/>
            <person name="Frisvad J.C."/>
            <person name="Nielsen K.L."/>
        </authorList>
    </citation>
    <scope>NUCLEOTIDE SEQUENCE</scope>
    <source>
        <strain evidence="2">IBT 21472</strain>
    </source>
</reference>
<protein>
    <submittedName>
        <fullName evidence="2">CAZyme family AA11</fullName>
    </submittedName>
</protein>
<evidence type="ECO:0000313" key="3">
    <source>
        <dbReference type="Proteomes" id="UP001147746"/>
    </source>
</evidence>
<organism evidence="2 3">
    <name type="scientific">Penicillium atrosanguineum</name>
    <dbReference type="NCBI Taxonomy" id="1132637"/>
    <lineage>
        <taxon>Eukaryota</taxon>
        <taxon>Fungi</taxon>
        <taxon>Dikarya</taxon>
        <taxon>Ascomycota</taxon>
        <taxon>Pezizomycotina</taxon>
        <taxon>Eurotiomycetes</taxon>
        <taxon>Eurotiomycetidae</taxon>
        <taxon>Eurotiales</taxon>
        <taxon>Aspergillaceae</taxon>
        <taxon>Penicillium</taxon>
    </lineage>
</organism>
<dbReference type="AlphaFoldDB" id="A0A9W9QBQ1"/>
<dbReference type="PANTHER" id="PTHR36182:SF2">
    <property type="entry name" value="LYTIC POLYSACCHARIDE MONOOXYGENASE"/>
    <property type="match status" value="1"/>
</dbReference>
<dbReference type="PANTHER" id="PTHR36182">
    <property type="entry name" value="PROTEIN, PUTATIVE (AFU_ORTHOLOGUE AFUA_6G10930)-RELATED"/>
    <property type="match status" value="1"/>
</dbReference>